<organism evidence="2 3">
    <name type="scientific">Sphingobacterium daejeonense</name>
    <dbReference type="NCBI Taxonomy" id="371142"/>
    <lineage>
        <taxon>Bacteria</taxon>
        <taxon>Pseudomonadati</taxon>
        <taxon>Bacteroidota</taxon>
        <taxon>Sphingobacteriia</taxon>
        <taxon>Sphingobacteriales</taxon>
        <taxon>Sphingobacteriaceae</taxon>
        <taxon>Sphingobacterium</taxon>
    </lineage>
</organism>
<evidence type="ECO:0000313" key="3">
    <source>
        <dbReference type="Proteomes" id="UP001597205"/>
    </source>
</evidence>
<evidence type="ECO:0000259" key="1">
    <source>
        <dbReference type="Pfam" id="PF07992"/>
    </source>
</evidence>
<dbReference type="Gene3D" id="3.50.50.60">
    <property type="entry name" value="FAD/NAD(P)-binding domain"/>
    <property type="match status" value="2"/>
</dbReference>
<feature type="domain" description="FAD/NAD(P)-binding" evidence="1">
    <location>
        <begin position="5"/>
        <end position="125"/>
    </location>
</feature>
<gene>
    <name evidence="2" type="ORF">ACFQ2C_06050</name>
</gene>
<dbReference type="InterPro" id="IPR023753">
    <property type="entry name" value="FAD/NAD-binding_dom"/>
</dbReference>
<accession>A0ABW3RJR3</accession>
<dbReference type="SUPFAM" id="SSF51905">
    <property type="entry name" value="FAD/NAD(P)-binding domain"/>
    <property type="match status" value="2"/>
</dbReference>
<reference evidence="3" key="1">
    <citation type="journal article" date="2019" name="Int. J. Syst. Evol. Microbiol.">
        <title>The Global Catalogue of Microorganisms (GCM) 10K type strain sequencing project: providing services to taxonomists for standard genome sequencing and annotation.</title>
        <authorList>
            <consortium name="The Broad Institute Genomics Platform"/>
            <consortium name="The Broad Institute Genome Sequencing Center for Infectious Disease"/>
            <person name="Wu L."/>
            <person name="Ma J."/>
        </authorList>
    </citation>
    <scope>NUCLEOTIDE SEQUENCE [LARGE SCALE GENOMIC DNA]</scope>
    <source>
        <strain evidence="3">CCUG 52468</strain>
    </source>
</reference>
<dbReference type="PANTHER" id="PTHR10632">
    <property type="entry name" value="SULFIDE:QUINONE OXIDOREDUCTASE"/>
    <property type="match status" value="1"/>
</dbReference>
<sequence length="270" mass="30190">MDTHYKILIIGAGTGGIMTAAQMLKKDRNLEIAIIDPAKYHYYQPAWTLVGAGAYDYKKTEKPMKELIPEGCTWIKDSVIGFEPENNIVLLNNGEKIGYDYLIVACGLVNDLSLIEGLEEAVNKGIVCSNYIDPNYTWECIQNFKGGNAIFTQPTTPIKCGGAPQKIMYLACDYFRRNNLSESANVTFATPGTVIFGVKKIADTLIEVIKRYNIDFKPYYAPIKIDSSKKTITFKIRILKISSVSSIKGMVLKTPNHQSNLSNYHLIYCT</sequence>
<evidence type="ECO:0000313" key="2">
    <source>
        <dbReference type="EMBL" id="MFD1165167.1"/>
    </source>
</evidence>
<comment type="caution">
    <text evidence="2">The sequence shown here is derived from an EMBL/GenBank/DDBJ whole genome shotgun (WGS) entry which is preliminary data.</text>
</comment>
<dbReference type="RefSeq" id="WP_380895111.1">
    <property type="nucleotide sequence ID" value="NZ_JBHTKY010000006.1"/>
</dbReference>
<name>A0ABW3RJR3_9SPHI</name>
<dbReference type="Pfam" id="PF07992">
    <property type="entry name" value="Pyr_redox_2"/>
    <property type="match status" value="1"/>
</dbReference>
<dbReference type="PANTHER" id="PTHR10632:SF2">
    <property type="entry name" value="SULFIDE:QUINONE OXIDOREDUCTASE, MITOCHONDRIAL"/>
    <property type="match status" value="1"/>
</dbReference>
<keyword evidence="3" id="KW-1185">Reference proteome</keyword>
<dbReference type="Proteomes" id="UP001597205">
    <property type="component" value="Unassembled WGS sequence"/>
</dbReference>
<protein>
    <submittedName>
        <fullName evidence="2">FAD-dependent oxidoreductase</fullName>
    </submittedName>
</protein>
<dbReference type="InterPro" id="IPR036188">
    <property type="entry name" value="FAD/NAD-bd_sf"/>
</dbReference>
<dbReference type="EMBL" id="JBHTKY010000006">
    <property type="protein sequence ID" value="MFD1165167.1"/>
    <property type="molecule type" value="Genomic_DNA"/>
</dbReference>
<proteinExistence type="predicted"/>
<dbReference type="InterPro" id="IPR015904">
    <property type="entry name" value="Sulphide_quinone_reductase"/>
</dbReference>